<accession>A0ABR0A988</accession>
<comment type="caution">
    <text evidence="1">The sequence shown here is derived from an EMBL/GenBank/DDBJ whole genome shotgun (WGS) entry which is preliminary data.</text>
</comment>
<name>A0ABR0A988_9CRUS</name>
<evidence type="ECO:0000313" key="2">
    <source>
        <dbReference type="Proteomes" id="UP001234178"/>
    </source>
</evidence>
<evidence type="ECO:0000313" key="1">
    <source>
        <dbReference type="EMBL" id="KAK4021710.1"/>
    </source>
</evidence>
<sequence>MQTEDIMKEPSVYLTDVMAETENPRDQNTEEELCVNSIIHIDCMEVEIGWCKSAPTRHPANFWLKVIGWIKLKDSNITYKDSVEVAGSGATKPFAIYEELHGLVGSRAILRPKTLSSSLPMGKNFFLLAVMMK</sequence>
<dbReference type="EMBL" id="JAOYFB010000036">
    <property type="protein sequence ID" value="KAK4021710.1"/>
    <property type="molecule type" value="Genomic_DNA"/>
</dbReference>
<gene>
    <name evidence="1" type="ORF">OUZ56_003619</name>
</gene>
<reference evidence="1 2" key="1">
    <citation type="journal article" date="2023" name="Nucleic Acids Res.">
        <title>The hologenome of Daphnia magna reveals possible DNA methylation and microbiome-mediated evolution of the host genome.</title>
        <authorList>
            <person name="Chaturvedi A."/>
            <person name="Li X."/>
            <person name="Dhandapani V."/>
            <person name="Marshall H."/>
            <person name="Kissane S."/>
            <person name="Cuenca-Cambronero M."/>
            <person name="Asole G."/>
            <person name="Calvet F."/>
            <person name="Ruiz-Romero M."/>
            <person name="Marangio P."/>
            <person name="Guigo R."/>
            <person name="Rago D."/>
            <person name="Mirbahai L."/>
            <person name="Eastwood N."/>
            <person name="Colbourne J.K."/>
            <person name="Zhou J."/>
            <person name="Mallon E."/>
            <person name="Orsini L."/>
        </authorList>
    </citation>
    <scope>NUCLEOTIDE SEQUENCE [LARGE SCALE GENOMIC DNA]</scope>
    <source>
        <strain evidence="1">LRV0_1</strain>
    </source>
</reference>
<proteinExistence type="predicted"/>
<organism evidence="1 2">
    <name type="scientific">Daphnia magna</name>
    <dbReference type="NCBI Taxonomy" id="35525"/>
    <lineage>
        <taxon>Eukaryota</taxon>
        <taxon>Metazoa</taxon>
        <taxon>Ecdysozoa</taxon>
        <taxon>Arthropoda</taxon>
        <taxon>Crustacea</taxon>
        <taxon>Branchiopoda</taxon>
        <taxon>Diplostraca</taxon>
        <taxon>Cladocera</taxon>
        <taxon>Anomopoda</taxon>
        <taxon>Daphniidae</taxon>
        <taxon>Daphnia</taxon>
    </lineage>
</organism>
<protein>
    <submittedName>
        <fullName evidence="1">Uncharacterized protein</fullName>
    </submittedName>
</protein>
<keyword evidence="2" id="KW-1185">Reference proteome</keyword>
<dbReference type="Proteomes" id="UP001234178">
    <property type="component" value="Unassembled WGS sequence"/>
</dbReference>